<feature type="region of interest" description="Disordered" evidence="1">
    <location>
        <begin position="212"/>
        <end position="243"/>
    </location>
</feature>
<evidence type="ECO:0000256" key="2">
    <source>
        <dbReference type="SAM" id="Phobius"/>
    </source>
</evidence>
<comment type="caution">
    <text evidence="3">The sequence shown here is derived from an EMBL/GenBank/DDBJ whole genome shotgun (WGS) entry which is preliminary data.</text>
</comment>
<reference evidence="3 4" key="1">
    <citation type="submission" date="2018-08" db="EMBL/GenBank/DDBJ databases">
        <title>Genomic investigation of the strawberry pathogen Phytophthora fragariae indicates pathogenicity is determined by transcriptional variation in three key races.</title>
        <authorList>
            <person name="Adams T.M."/>
            <person name="Armitage A.D."/>
            <person name="Sobczyk M.K."/>
            <person name="Bates H.J."/>
            <person name="Dunwell J.M."/>
            <person name="Nellist C.F."/>
            <person name="Harrison R.J."/>
        </authorList>
    </citation>
    <scope>NUCLEOTIDE SEQUENCE [LARGE SCALE GENOMIC DNA]</scope>
    <source>
        <strain evidence="3 4">SCRP333</strain>
    </source>
</reference>
<keyword evidence="4" id="KW-1185">Reference proteome</keyword>
<feature type="transmembrane region" description="Helical" evidence="2">
    <location>
        <begin position="64"/>
        <end position="87"/>
    </location>
</feature>
<evidence type="ECO:0000313" key="4">
    <source>
        <dbReference type="Proteomes" id="UP000434957"/>
    </source>
</evidence>
<feature type="transmembrane region" description="Helical" evidence="2">
    <location>
        <begin position="123"/>
        <end position="142"/>
    </location>
</feature>
<accession>A0A6A4G3S1</accession>
<protein>
    <submittedName>
        <fullName evidence="3">Uncharacterized protein</fullName>
    </submittedName>
</protein>
<keyword evidence="2" id="KW-0812">Transmembrane</keyword>
<name>A0A6A4G3S1_9STRA</name>
<sequence>MVVLEANKVQDQGLGRLLFKWRDALHETWCVFLTTSWTLALRSLRKYYKGVGVESRRSAARARLVGRLVWTLGSLLAYASFCGLMFAYEFVEWACRGLLGMVGLMIAINYGTVEGGGNSFGEIWTLSSTLVTIDALLVLLSLSCRLWRCYEDNLSKHSLLELARDSYASWCLALEEQEQVERLSEAFWRMDGGEDAPRIPARTRSGLQAERRALKAKRGEDTPVESSRGGCPKLERWPSPWHC</sequence>
<keyword evidence="2" id="KW-1133">Transmembrane helix</keyword>
<proteinExistence type="predicted"/>
<dbReference type="AlphaFoldDB" id="A0A6A4G3S1"/>
<dbReference type="Proteomes" id="UP000434957">
    <property type="component" value="Unassembled WGS sequence"/>
</dbReference>
<dbReference type="EMBL" id="QXFT01000207">
    <property type="protein sequence ID" value="KAE9350929.1"/>
    <property type="molecule type" value="Genomic_DNA"/>
</dbReference>
<feature type="compositionally biased region" description="Basic and acidic residues" evidence="1">
    <location>
        <begin position="212"/>
        <end position="221"/>
    </location>
</feature>
<evidence type="ECO:0000313" key="3">
    <source>
        <dbReference type="EMBL" id="KAE9350929.1"/>
    </source>
</evidence>
<keyword evidence="2" id="KW-0472">Membrane</keyword>
<evidence type="ECO:0000256" key="1">
    <source>
        <dbReference type="SAM" id="MobiDB-lite"/>
    </source>
</evidence>
<organism evidence="3 4">
    <name type="scientific">Phytophthora rubi</name>
    <dbReference type="NCBI Taxonomy" id="129364"/>
    <lineage>
        <taxon>Eukaryota</taxon>
        <taxon>Sar</taxon>
        <taxon>Stramenopiles</taxon>
        <taxon>Oomycota</taxon>
        <taxon>Peronosporomycetes</taxon>
        <taxon>Peronosporales</taxon>
        <taxon>Peronosporaceae</taxon>
        <taxon>Phytophthora</taxon>
    </lineage>
</organism>
<gene>
    <name evidence="3" type="ORF">PR003_g5134</name>
</gene>